<dbReference type="AlphaFoldDB" id="A0A6M3KSQ7"/>
<name>A0A6M3KSQ7_9ZZZZ</name>
<proteinExistence type="predicted"/>
<organism evidence="2">
    <name type="scientific">viral metagenome</name>
    <dbReference type="NCBI Taxonomy" id="1070528"/>
    <lineage>
        <taxon>unclassified sequences</taxon>
        <taxon>metagenomes</taxon>
        <taxon>organismal metagenomes</taxon>
    </lineage>
</organism>
<reference evidence="2" key="1">
    <citation type="submission" date="2020-03" db="EMBL/GenBank/DDBJ databases">
        <title>The deep terrestrial virosphere.</title>
        <authorList>
            <person name="Holmfeldt K."/>
            <person name="Nilsson E."/>
            <person name="Simone D."/>
            <person name="Lopez-Fernandez M."/>
            <person name="Wu X."/>
            <person name="de Brujin I."/>
            <person name="Lundin D."/>
            <person name="Andersson A."/>
            <person name="Bertilsson S."/>
            <person name="Dopson M."/>
        </authorList>
    </citation>
    <scope>NUCLEOTIDE SEQUENCE</scope>
    <source>
        <strain evidence="2">MM415A00192</strain>
        <strain evidence="1">MM415B00178</strain>
    </source>
</reference>
<dbReference type="EMBL" id="MT141574">
    <property type="protein sequence ID" value="QJA67669.1"/>
    <property type="molecule type" value="Genomic_DNA"/>
</dbReference>
<protein>
    <submittedName>
        <fullName evidence="2">Uncharacterized protein</fullName>
    </submittedName>
</protein>
<dbReference type="EMBL" id="MT142529">
    <property type="protein sequence ID" value="QJA84434.1"/>
    <property type="molecule type" value="Genomic_DNA"/>
</dbReference>
<accession>A0A6M3KSQ7</accession>
<evidence type="ECO:0000313" key="1">
    <source>
        <dbReference type="EMBL" id="QJA67669.1"/>
    </source>
</evidence>
<gene>
    <name evidence="2" type="ORF">MM415A00192_0043</name>
    <name evidence="1" type="ORF">MM415B00178_0051</name>
</gene>
<sequence length="401" mass="44404">MSWITDNKGQVPWIAGKQPDIVGYSNNPKWTDAATNKHEPCGYWRTGSSTTEQTFYHQGNAWILKAAKYSTYNRGMLCNFNSGLYCFAWGALLKWDDVSTWVQIAPPPALYENNGHMYELMEHEGYLYAITLTVVGGAYYHIYRITVGESSWVEVAKVAADSSKYGTWKALLSFNGKMYLIASKGLYEFNVTTFAFTLKISTAEYWWFGLPYIILDDSLYLSGGGLNSTNAGILYKFDNISAVTIVAGQIASTTGGGNLLINALIEHLGSIYAFTTTSDLGHRHLLRWDGVSAWEVITTTGLPGSILPDTAVSYYDFLYGVSDSSVSSALSVYNTVNNSFSVIAPDIDIGSDNVESLVEYKDHLYIVNLGSLYEFNGWSETKYTTVPSGLILDNAVWPMPE</sequence>
<evidence type="ECO:0000313" key="2">
    <source>
        <dbReference type="EMBL" id="QJA84434.1"/>
    </source>
</evidence>